<sequence length="296" mass="35161">MPRFFTNNEYRDILFVYGVCNGNSRAAVAEYSRRYPERRIPNRKTLVTTFRVLGETGSVPGPHRLNADRVNRHQDQIITALFEETPTLSTRRAAIQLGRISHTSVHRSLRRNNLHPYHLTPVQSLLDRDRAERVQFCQWYIQQTNRDPQFYKHIIWTDESTFTRDGIFNYHNDHTWAPVNPHAVRPSNNQYRFKVNVWMGIIGNYVLRPIILENTLNAEAFLDLLQNELHNILEEVPLNFRINSWLQMDGCPAHNSREIRAWLNEHYEDRWIGRFGTVRWPPRSPDLTPLDFFWWG</sequence>
<feature type="domain" description="DUF4817" evidence="2">
    <location>
        <begin position="8"/>
        <end position="59"/>
    </location>
</feature>
<dbReference type="GO" id="GO:0003676">
    <property type="term" value="F:nucleic acid binding"/>
    <property type="evidence" value="ECO:0007669"/>
    <property type="project" value="InterPro"/>
</dbReference>
<protein>
    <recommendedName>
        <fullName evidence="4">DUF4817 domain-containing protein</fullName>
    </recommendedName>
</protein>
<proteinExistence type="predicted"/>
<dbReference type="InterPro" id="IPR036397">
    <property type="entry name" value="RNaseH_sf"/>
</dbReference>
<dbReference type="InterPro" id="IPR038717">
    <property type="entry name" value="Tc1-like_DDE_dom"/>
</dbReference>
<evidence type="ECO:0008006" key="4">
    <source>
        <dbReference type="Google" id="ProtNLM"/>
    </source>
</evidence>
<evidence type="ECO:0000259" key="2">
    <source>
        <dbReference type="Pfam" id="PF16087"/>
    </source>
</evidence>
<accession>V5GH39</accession>
<dbReference type="InterPro" id="IPR032135">
    <property type="entry name" value="DUF4817"/>
</dbReference>
<evidence type="ECO:0000313" key="3">
    <source>
        <dbReference type="EMBL" id="JAB63324.1"/>
    </source>
</evidence>
<dbReference type="PANTHER" id="PTHR47326:SF1">
    <property type="entry name" value="HTH PSQ-TYPE DOMAIN-CONTAINING PROTEIN"/>
    <property type="match status" value="1"/>
</dbReference>
<dbReference type="Pfam" id="PF16087">
    <property type="entry name" value="DUF4817"/>
    <property type="match status" value="1"/>
</dbReference>
<feature type="domain" description="Tc1-like transposase DDE" evidence="1">
    <location>
        <begin position="154"/>
        <end position="294"/>
    </location>
</feature>
<name>V5GH39_ANOGL</name>
<feature type="non-terminal residue" evidence="3">
    <location>
        <position position="296"/>
    </location>
</feature>
<evidence type="ECO:0000259" key="1">
    <source>
        <dbReference type="Pfam" id="PF13358"/>
    </source>
</evidence>
<dbReference type="EMBL" id="GALX01005142">
    <property type="protein sequence ID" value="JAB63324.1"/>
    <property type="molecule type" value="Transcribed_RNA"/>
</dbReference>
<organism evidence="3">
    <name type="scientific">Anoplophora glabripennis</name>
    <name type="common">Asian longhorn beetle</name>
    <name type="synonym">Anoplophora nobilis</name>
    <dbReference type="NCBI Taxonomy" id="217634"/>
    <lineage>
        <taxon>Eukaryota</taxon>
        <taxon>Metazoa</taxon>
        <taxon>Ecdysozoa</taxon>
        <taxon>Arthropoda</taxon>
        <taxon>Hexapoda</taxon>
        <taxon>Insecta</taxon>
        <taxon>Pterygota</taxon>
        <taxon>Neoptera</taxon>
        <taxon>Endopterygota</taxon>
        <taxon>Coleoptera</taxon>
        <taxon>Polyphaga</taxon>
        <taxon>Cucujiformia</taxon>
        <taxon>Chrysomeloidea</taxon>
        <taxon>Cerambycidae</taxon>
        <taxon>Lamiinae</taxon>
        <taxon>Lamiini</taxon>
        <taxon>Anoplophora</taxon>
    </lineage>
</organism>
<dbReference type="Gene3D" id="3.30.420.10">
    <property type="entry name" value="Ribonuclease H-like superfamily/Ribonuclease H"/>
    <property type="match status" value="1"/>
</dbReference>
<dbReference type="Pfam" id="PF13358">
    <property type="entry name" value="DDE_3"/>
    <property type="match status" value="1"/>
</dbReference>
<dbReference type="AlphaFoldDB" id="V5GH39"/>
<dbReference type="PANTHER" id="PTHR47326">
    <property type="entry name" value="TRANSPOSABLE ELEMENT TC3 TRANSPOSASE-LIKE PROTEIN"/>
    <property type="match status" value="1"/>
</dbReference>
<reference evidence="3" key="1">
    <citation type="submission" date="2013-07" db="EMBL/GenBank/DDBJ databases">
        <title>Midgut Transcriptome Profiling of Anoplphora glabripennis, a Lignocellulose Degrading, Wood-Boring Cerambycid.</title>
        <authorList>
            <person name="Scully E.D."/>
            <person name="Hoover K."/>
            <person name="Carlson J.E."/>
            <person name="Tien M."/>
            <person name="Geib S.M."/>
        </authorList>
    </citation>
    <scope>NUCLEOTIDE SEQUENCE</scope>
</reference>